<comment type="caution">
    <text evidence="3">The sequence shown here is derived from an EMBL/GenBank/DDBJ whole genome shotgun (WGS) entry which is preliminary data.</text>
</comment>
<dbReference type="Pfam" id="PF00990">
    <property type="entry name" value="GGDEF"/>
    <property type="match status" value="1"/>
</dbReference>
<feature type="transmembrane region" description="Helical" evidence="1">
    <location>
        <begin position="86"/>
        <end position="107"/>
    </location>
</feature>
<dbReference type="CDD" id="cd01949">
    <property type="entry name" value="GGDEF"/>
    <property type="match status" value="1"/>
</dbReference>
<accession>A0ABX4ECU1</accession>
<protein>
    <recommendedName>
        <fullName evidence="2">GGDEF domain-containing protein</fullName>
    </recommendedName>
</protein>
<dbReference type="PANTHER" id="PTHR45138:SF9">
    <property type="entry name" value="DIGUANYLATE CYCLASE DGCM-RELATED"/>
    <property type="match status" value="1"/>
</dbReference>
<dbReference type="Proteomes" id="UP000215545">
    <property type="component" value="Unassembled WGS sequence"/>
</dbReference>
<keyword evidence="1" id="KW-0472">Membrane</keyword>
<dbReference type="InterPro" id="IPR043128">
    <property type="entry name" value="Rev_trsase/Diguanyl_cyclase"/>
</dbReference>
<dbReference type="EMBL" id="MWSK01000001">
    <property type="protein sequence ID" value="OXS80226.1"/>
    <property type="molecule type" value="Genomic_DNA"/>
</dbReference>
<dbReference type="SUPFAM" id="SSF55073">
    <property type="entry name" value="Nucleotide cyclase"/>
    <property type="match status" value="1"/>
</dbReference>
<keyword evidence="4" id="KW-1185">Reference proteome</keyword>
<feature type="domain" description="GGDEF" evidence="2">
    <location>
        <begin position="148"/>
        <end position="277"/>
    </location>
</feature>
<feature type="transmembrane region" description="Helical" evidence="1">
    <location>
        <begin position="36"/>
        <end position="53"/>
    </location>
</feature>
<evidence type="ECO:0000313" key="3">
    <source>
        <dbReference type="EMBL" id="OXS80226.1"/>
    </source>
</evidence>
<dbReference type="PANTHER" id="PTHR45138">
    <property type="entry name" value="REGULATORY COMPONENTS OF SENSORY TRANSDUCTION SYSTEM"/>
    <property type="match status" value="1"/>
</dbReference>
<feature type="transmembrane region" description="Helical" evidence="1">
    <location>
        <begin position="12"/>
        <end position="30"/>
    </location>
</feature>
<gene>
    <name evidence="3" type="ORF">B1B05_01755</name>
</gene>
<organism evidence="3 4">
    <name type="scientific">Domibacillus enclensis</name>
    <dbReference type="NCBI Taxonomy" id="1017273"/>
    <lineage>
        <taxon>Bacteria</taxon>
        <taxon>Bacillati</taxon>
        <taxon>Bacillota</taxon>
        <taxon>Bacilli</taxon>
        <taxon>Bacillales</taxon>
        <taxon>Bacillaceae</taxon>
        <taxon>Domibacillus</taxon>
    </lineage>
</organism>
<proteinExistence type="predicted"/>
<dbReference type="InterPro" id="IPR050469">
    <property type="entry name" value="Diguanylate_Cyclase"/>
</dbReference>
<dbReference type="InterPro" id="IPR029787">
    <property type="entry name" value="Nucleotide_cyclase"/>
</dbReference>
<dbReference type="InterPro" id="IPR000160">
    <property type="entry name" value="GGDEF_dom"/>
</dbReference>
<reference evidence="4" key="1">
    <citation type="submission" date="2017-03" db="EMBL/GenBank/DDBJ databases">
        <title>Bacillus sp. V-88(T) DSM27956, whole genome shotgun sequencing project.</title>
        <authorList>
            <person name="Dastager S.G."/>
            <person name="Neurgaonkar P.S."/>
            <person name="Dharne M.S."/>
        </authorList>
    </citation>
    <scope>NUCLEOTIDE SEQUENCE [LARGE SCALE GENOMIC DNA]</scope>
    <source>
        <strain evidence="4">DSM 25145</strain>
    </source>
</reference>
<sequence>MKEGRRMKVWSWLFISFIAGLTVALDLWIIQGRHVPLIWALFIIPCLVFIHLYPTWKAAVCIGLFFSSIKYGIELTIGHWSSSEAIYLIGGSIMNAAIFYTAAFFRVRYEVVLGELRKLTHVDALTGLHNRRFFEEHMIKSVDENKKIPPLLILLDLDHFKKINDTHGHVCGDLVLKKAGGVIRSSLRASDVVVRLGGEEFAVVCSNTQMEEGISVADRIIQNVEKLNVVYKEKQVAVTISAGIAVYEGEDIQGFIDKADRALYEAKRSGRNRLVVS</sequence>
<name>A0ABX4ECU1_9BACI</name>
<feature type="transmembrane region" description="Helical" evidence="1">
    <location>
        <begin position="60"/>
        <end position="80"/>
    </location>
</feature>
<dbReference type="SMART" id="SM00267">
    <property type="entry name" value="GGDEF"/>
    <property type="match status" value="1"/>
</dbReference>
<evidence type="ECO:0000256" key="1">
    <source>
        <dbReference type="SAM" id="Phobius"/>
    </source>
</evidence>
<dbReference type="PROSITE" id="PS50887">
    <property type="entry name" value="GGDEF"/>
    <property type="match status" value="1"/>
</dbReference>
<dbReference type="Gene3D" id="3.30.70.270">
    <property type="match status" value="1"/>
</dbReference>
<keyword evidence="1" id="KW-1133">Transmembrane helix</keyword>
<evidence type="ECO:0000313" key="4">
    <source>
        <dbReference type="Proteomes" id="UP000215545"/>
    </source>
</evidence>
<dbReference type="NCBIfam" id="TIGR00254">
    <property type="entry name" value="GGDEF"/>
    <property type="match status" value="1"/>
</dbReference>
<keyword evidence="1" id="KW-0812">Transmembrane</keyword>
<evidence type="ECO:0000259" key="2">
    <source>
        <dbReference type="PROSITE" id="PS50887"/>
    </source>
</evidence>